<dbReference type="EMBL" id="JABFJV010000025">
    <property type="protein sequence ID" value="NOK32959.1"/>
    <property type="molecule type" value="Genomic_DNA"/>
</dbReference>
<keyword evidence="3" id="KW-1185">Reference proteome</keyword>
<gene>
    <name evidence="2" type="ORF">HMI49_07075</name>
</gene>
<name>A0A7Y4KHR9_9BACT</name>
<dbReference type="InterPro" id="IPR009078">
    <property type="entry name" value="Ferritin-like_SF"/>
</dbReference>
<evidence type="ECO:0000313" key="2">
    <source>
        <dbReference type="EMBL" id="NOK32959.1"/>
    </source>
</evidence>
<proteinExistence type="predicted"/>
<dbReference type="RefSeq" id="WP_171433546.1">
    <property type="nucleotide sequence ID" value="NZ_JABFJV010000025.1"/>
</dbReference>
<comment type="caution">
    <text evidence="2">The sequence shown here is derived from an EMBL/GenBank/DDBJ whole genome shotgun (WGS) entry which is preliminary data.</text>
</comment>
<reference evidence="2 3" key="1">
    <citation type="submission" date="2020-05" db="EMBL/GenBank/DDBJ databases">
        <authorList>
            <person name="Whitworth D."/>
        </authorList>
    </citation>
    <scope>NUCLEOTIDE SEQUENCE [LARGE SCALE GENOMIC DNA]</scope>
    <source>
        <strain evidence="2 3">AB043B</strain>
    </source>
</reference>
<organism evidence="2 3">
    <name type="scientific">Corallococcus exercitus</name>
    <dbReference type="NCBI Taxonomy" id="2316736"/>
    <lineage>
        <taxon>Bacteria</taxon>
        <taxon>Pseudomonadati</taxon>
        <taxon>Myxococcota</taxon>
        <taxon>Myxococcia</taxon>
        <taxon>Myxococcales</taxon>
        <taxon>Cystobacterineae</taxon>
        <taxon>Myxococcaceae</taxon>
        <taxon>Corallococcus</taxon>
    </lineage>
</organism>
<dbReference type="AlphaFoldDB" id="A0A7Y4KHR9"/>
<evidence type="ECO:0000313" key="3">
    <source>
        <dbReference type="Proteomes" id="UP000563426"/>
    </source>
</evidence>
<accession>A0A7Y4KHR9</accession>
<dbReference type="Proteomes" id="UP000563426">
    <property type="component" value="Unassembled WGS sequence"/>
</dbReference>
<dbReference type="SUPFAM" id="SSF47240">
    <property type="entry name" value="Ferritin-like"/>
    <property type="match status" value="1"/>
</dbReference>
<protein>
    <submittedName>
        <fullName evidence="2">Ferritin-like domain-containing protein</fullName>
    </submittedName>
</protein>
<evidence type="ECO:0000256" key="1">
    <source>
        <dbReference type="SAM" id="SignalP"/>
    </source>
</evidence>
<dbReference type="PROSITE" id="PS51257">
    <property type="entry name" value="PROKAR_LIPOPROTEIN"/>
    <property type="match status" value="1"/>
</dbReference>
<feature type="chain" id="PRO_5031392265" evidence="1">
    <location>
        <begin position="34"/>
        <end position="460"/>
    </location>
</feature>
<sequence length="460" mass="48387">MNAHRLRRLFSRTLAASLATPLLLSGCQSGAGAKPAAPDAGQAVTASGPAAIDCKGGVPVPGKLTISPAPDFIEVRGMEYRVDRPKGPIVGNPDAAAGIACHSATNKNACLDTLEHLGATHSLNEQCEHLCYGYYLAVTRGDEVAAVDTLQSLRTLLGTIDTAQEAALMAFAAGFNPCSRGFRVGPRGEPPVVTASPKDFEVIGYTGDGCGEGKDILRHTVRVSAAGEVAEVKREIHEKGAPSCMVGRRPVGLLATEAGGCEDARGRYFADVARLEAASIQAFLRLREELALHGADVALQDAALASAVDEVRHADVTSRLARRFGAVPPPPSVADVPPRPLIEVLLDNAVEGCVRETYGALVAHHQALHAEDPEIREAMAVIAEDETRHAGLSWDINAWAAPKLSQAERDTLREARRQALAVLRAEVAVPLDARLTAEAGLPSPAVGLALLGSLEQELWA</sequence>
<dbReference type="CDD" id="cd00657">
    <property type="entry name" value="Ferritin_like"/>
    <property type="match status" value="1"/>
</dbReference>
<keyword evidence="1" id="KW-0732">Signal</keyword>
<feature type="signal peptide" evidence="1">
    <location>
        <begin position="1"/>
        <end position="33"/>
    </location>
</feature>